<dbReference type="eggNOG" id="COG3208">
    <property type="taxonomic scope" value="Bacteria"/>
</dbReference>
<keyword evidence="2" id="KW-0378">Hydrolase</keyword>
<evidence type="ECO:0000313" key="2">
    <source>
        <dbReference type="EMBL" id="ADI12264.1"/>
    </source>
</evidence>
<dbReference type="PATRIC" id="fig|749414.3.peg.9422"/>
<dbReference type="EMBL" id="CP002047">
    <property type="protein sequence ID" value="ADI12264.1"/>
    <property type="molecule type" value="Genomic_DNA"/>
</dbReference>
<sequence>MAVSLSVSDRLGFPGPGNDLVQLTLFRDYITNLEVYPRLHAYLRAGRVPLLAVWGRNDEIFGPAGATAFRDDVPDAEVHLVDGGHFLLESHLETVADHVRAFLGKAPGR</sequence>
<organism evidence="2 3">
    <name type="scientific">Streptomyces bingchenggensis (strain BCW-1)</name>
    <dbReference type="NCBI Taxonomy" id="749414"/>
    <lineage>
        <taxon>Bacteria</taxon>
        <taxon>Bacillati</taxon>
        <taxon>Actinomycetota</taxon>
        <taxon>Actinomycetes</taxon>
        <taxon>Kitasatosporales</taxon>
        <taxon>Streptomycetaceae</taxon>
        <taxon>Streptomyces</taxon>
    </lineage>
</organism>
<dbReference type="PANTHER" id="PTHR42977:SF1">
    <property type="entry name" value="BLR6576 PROTEIN"/>
    <property type="match status" value="1"/>
</dbReference>
<dbReference type="HOGENOM" id="CLU_170037_0_0_11"/>
<name>D7C3P8_STRBB</name>
<dbReference type="GO" id="GO:0004301">
    <property type="term" value="F:epoxide hydrolase activity"/>
    <property type="evidence" value="ECO:0007669"/>
    <property type="project" value="TreeGrafter"/>
</dbReference>
<dbReference type="Pfam" id="PF00561">
    <property type="entry name" value="Abhydrolase_1"/>
    <property type="match status" value="1"/>
</dbReference>
<dbReference type="RefSeq" id="WP_014181711.1">
    <property type="nucleotide sequence ID" value="NC_016582.1"/>
</dbReference>
<proteinExistence type="predicted"/>
<gene>
    <name evidence="2" type="ordered locus">SBI_09146</name>
</gene>
<feature type="domain" description="AB hydrolase-1" evidence="1">
    <location>
        <begin position="40"/>
        <end position="91"/>
    </location>
</feature>
<evidence type="ECO:0000313" key="3">
    <source>
        <dbReference type="Proteomes" id="UP000000377"/>
    </source>
</evidence>
<dbReference type="Proteomes" id="UP000000377">
    <property type="component" value="Chromosome"/>
</dbReference>
<dbReference type="AlphaFoldDB" id="D7C3P8"/>
<protein>
    <submittedName>
        <fullName evidence="2">Hydrolase</fullName>
    </submittedName>
</protein>
<dbReference type="InterPro" id="IPR000073">
    <property type="entry name" value="AB_hydrolase_1"/>
</dbReference>
<dbReference type="STRING" id="749414.SBI_09146"/>
<dbReference type="PANTHER" id="PTHR42977">
    <property type="entry name" value="HYDROLASE-RELATED"/>
    <property type="match status" value="1"/>
</dbReference>
<reference evidence="2 3" key="1">
    <citation type="journal article" date="2010" name="J. Bacteriol.">
        <title>Genome sequence of the milbemycin-producing bacterium Streptomyces bingchenggensis.</title>
        <authorList>
            <person name="Wang X.J."/>
            <person name="Yan Y.J."/>
            <person name="Zhang B."/>
            <person name="An J."/>
            <person name="Wang J.J."/>
            <person name="Tian J."/>
            <person name="Jiang L."/>
            <person name="Chen Y.H."/>
            <person name="Huang S.X."/>
            <person name="Yin M."/>
            <person name="Zhang J."/>
            <person name="Gao A.L."/>
            <person name="Liu C.X."/>
            <person name="Zhu Z.X."/>
            <person name="Xiang W.S."/>
        </authorList>
    </citation>
    <scope>NUCLEOTIDE SEQUENCE [LARGE SCALE GENOMIC DNA]</scope>
    <source>
        <strain evidence="2 3">BCW-1</strain>
    </source>
</reference>
<dbReference type="Gene3D" id="3.40.50.1820">
    <property type="entry name" value="alpha/beta hydrolase"/>
    <property type="match status" value="1"/>
</dbReference>
<dbReference type="InterPro" id="IPR029058">
    <property type="entry name" value="AB_hydrolase_fold"/>
</dbReference>
<accession>D7C3P8</accession>
<keyword evidence="3" id="KW-1185">Reference proteome</keyword>
<dbReference type="SUPFAM" id="SSF53474">
    <property type="entry name" value="alpha/beta-Hydrolases"/>
    <property type="match status" value="1"/>
</dbReference>
<dbReference type="KEGG" id="sbh:SBI_09146"/>
<dbReference type="InterPro" id="IPR051340">
    <property type="entry name" value="Haloalkane_dehalogenase"/>
</dbReference>
<evidence type="ECO:0000259" key="1">
    <source>
        <dbReference type="Pfam" id="PF00561"/>
    </source>
</evidence>